<dbReference type="AlphaFoldDB" id="A0A645EEZ9"/>
<gene>
    <name evidence="2" type="ORF">SDC9_147541</name>
</gene>
<organism evidence="2">
    <name type="scientific">bioreactor metagenome</name>
    <dbReference type="NCBI Taxonomy" id="1076179"/>
    <lineage>
        <taxon>unclassified sequences</taxon>
        <taxon>metagenomes</taxon>
        <taxon>ecological metagenomes</taxon>
    </lineage>
</organism>
<evidence type="ECO:0000313" key="2">
    <source>
        <dbReference type="EMBL" id="MPN00347.1"/>
    </source>
</evidence>
<accession>A0A645EEZ9</accession>
<feature type="transmembrane region" description="Helical" evidence="1">
    <location>
        <begin position="24"/>
        <end position="41"/>
    </location>
</feature>
<keyword evidence="1" id="KW-0812">Transmembrane</keyword>
<proteinExistence type="predicted"/>
<comment type="caution">
    <text evidence="2">The sequence shown here is derived from an EMBL/GenBank/DDBJ whole genome shotgun (WGS) entry which is preliminary data.</text>
</comment>
<dbReference type="EMBL" id="VSSQ01046375">
    <property type="protein sequence ID" value="MPN00347.1"/>
    <property type="molecule type" value="Genomic_DNA"/>
</dbReference>
<keyword evidence="1" id="KW-1133">Transmembrane helix</keyword>
<protein>
    <submittedName>
        <fullName evidence="2">Uncharacterized protein</fullName>
    </submittedName>
</protein>
<reference evidence="2" key="1">
    <citation type="submission" date="2019-08" db="EMBL/GenBank/DDBJ databases">
        <authorList>
            <person name="Kucharzyk K."/>
            <person name="Murdoch R.W."/>
            <person name="Higgins S."/>
            <person name="Loffler F."/>
        </authorList>
    </citation>
    <scope>NUCLEOTIDE SEQUENCE</scope>
</reference>
<evidence type="ECO:0000256" key="1">
    <source>
        <dbReference type="SAM" id="Phobius"/>
    </source>
</evidence>
<name>A0A645EEZ9_9ZZZZ</name>
<keyword evidence="1" id="KW-0472">Membrane</keyword>
<sequence>MLVTSMTGLVIEIKTTMMSPNPNYALAGISAILLVLAVLMVKEGLHALKIDKA</sequence>